<protein>
    <submittedName>
        <fullName evidence="3">Conserved hypothetical alanine and proline rich membrane protein</fullName>
    </submittedName>
</protein>
<feature type="compositionally biased region" description="Basic and acidic residues" evidence="1">
    <location>
        <begin position="156"/>
        <end position="166"/>
    </location>
</feature>
<feature type="compositionally biased region" description="Pro residues" evidence="1">
    <location>
        <begin position="305"/>
        <end position="333"/>
    </location>
</feature>
<evidence type="ECO:0000259" key="2">
    <source>
        <dbReference type="Pfam" id="PF13614"/>
    </source>
</evidence>
<dbReference type="GO" id="GO:0051782">
    <property type="term" value="P:negative regulation of cell division"/>
    <property type="evidence" value="ECO:0007669"/>
    <property type="project" value="TreeGrafter"/>
</dbReference>
<dbReference type="PANTHER" id="PTHR43384:SF14">
    <property type="entry name" value="ESX-1 SECRETION-ASSOCIATED PROTEIN ESPI"/>
    <property type="match status" value="1"/>
</dbReference>
<dbReference type="GO" id="GO:0016887">
    <property type="term" value="F:ATP hydrolysis activity"/>
    <property type="evidence" value="ECO:0007669"/>
    <property type="project" value="TreeGrafter"/>
</dbReference>
<dbReference type="InterPro" id="IPR025669">
    <property type="entry name" value="AAA_dom"/>
</dbReference>
<feature type="compositionally biased region" description="Low complexity" evidence="1">
    <location>
        <begin position="116"/>
        <end position="126"/>
    </location>
</feature>
<proteinExistence type="predicted"/>
<dbReference type="RefSeq" id="WP_158018804.1">
    <property type="nucleotide sequence ID" value="NZ_LR130759.1"/>
</dbReference>
<dbReference type="Pfam" id="PF13614">
    <property type="entry name" value="AAA_31"/>
    <property type="match status" value="1"/>
</dbReference>
<dbReference type="PANTHER" id="PTHR43384">
    <property type="entry name" value="SEPTUM SITE-DETERMINING PROTEIN MIND HOMOLOG, CHLOROPLASTIC-RELATED"/>
    <property type="match status" value="1"/>
</dbReference>
<feature type="compositionally biased region" description="Pro residues" evidence="1">
    <location>
        <begin position="462"/>
        <end position="478"/>
    </location>
</feature>
<feature type="compositionally biased region" description="Low complexity" evidence="1">
    <location>
        <begin position="287"/>
        <end position="304"/>
    </location>
</feature>
<dbReference type="GO" id="GO:0005524">
    <property type="term" value="F:ATP binding"/>
    <property type="evidence" value="ECO:0007669"/>
    <property type="project" value="TreeGrafter"/>
</dbReference>
<feature type="compositionally biased region" description="Basic and acidic residues" evidence="1">
    <location>
        <begin position="334"/>
        <end position="343"/>
    </location>
</feature>
<evidence type="ECO:0000313" key="3">
    <source>
        <dbReference type="EMBL" id="VDM91256.1"/>
    </source>
</evidence>
<sequence>MPADYDKLFQAAEGAEPPDETAGQSYFDAGAGAAQQPDKPNGDGPATPIDWSQPFPPASAAPSHTDLKPSAGAAKPPLPPMPIGGPPPAPLEPPPAPPEPPPAPPAPPERPPDSPEPSAATPQAAGPTPPRPPMPIGGPRPTSEPEAPPAPPVATEPEHTAPERPRPPMPIGGPPPAPPEPPPAPPEPPPAPPAPPERAPDSLEPSAAAMPATPQAAGPTPPRPSMPIGGPRPTSEPKAPPAPPVATEPEHAAPEPPPPPATPPAPPMPAGGPRPTPAPPESPRISAQPAAGAAQPPARVMPFAERPPTPPAPPGPPRPATEPHPTPASGPPPSRHDATELPRRRVRIGGPDQPPPPEPGSEPARHSRRARRGHRYRPEPGEIQAATDAFSPLRPPPEETGPVARHAPSSFAWLPQGQPTDRLTGSESPGPQPPADSAPDRAGGRRARRRAQQTADSHPATTPTPPPFVPTRAQPPGPVRAQPPDTTAPAQPVTEPAPVADRRAKKPAKSVPKRGWRRWAHAVTRINFGLSPDEKYELDLHTRISRRPRGSYQIAVLGLKGGVGKTTTTVTLGTTLAQVRGDRILVLDADPGSGNLAERAGRSSPSSIADLLADPQVSHYNDVRAHTSVNDANLEILPTQEYTAAKRGLSGEDLRFAVDTVSRFYNLVLADCGAGLFDPVTRSALDTASAIVILTNVSVDGARQAAIALDWLRHNGYQELLSRATVAVNHASVGETNVSEKQLVRQFEQQLHPGRVVVLPWDKHIAAGTEIQLDRLGPVYRRRVLELAAALSDDFERAGRR</sequence>
<feature type="compositionally biased region" description="Low complexity" evidence="1">
    <location>
        <begin position="205"/>
        <end position="218"/>
    </location>
</feature>
<feature type="compositionally biased region" description="Basic residues" evidence="1">
    <location>
        <begin position="503"/>
        <end position="514"/>
    </location>
</feature>
<keyword evidence="4" id="KW-1185">Reference proteome</keyword>
<feature type="compositionally biased region" description="Pro residues" evidence="1">
    <location>
        <begin position="167"/>
        <end position="197"/>
    </location>
</feature>
<dbReference type="InterPro" id="IPR027417">
    <property type="entry name" value="P-loop_NTPase"/>
</dbReference>
<feature type="domain" description="AAA" evidence="2">
    <location>
        <begin position="554"/>
        <end position="698"/>
    </location>
</feature>
<evidence type="ECO:0000256" key="1">
    <source>
        <dbReference type="SAM" id="MobiDB-lite"/>
    </source>
</evidence>
<dbReference type="KEGG" id="mbai:MB901379_04875"/>
<dbReference type="InterPro" id="IPR050625">
    <property type="entry name" value="ParA/MinD_ATPase"/>
</dbReference>
<dbReference type="SUPFAM" id="SSF52540">
    <property type="entry name" value="P-loop containing nucleoside triphosphate hydrolases"/>
    <property type="match status" value="1"/>
</dbReference>
<feature type="compositionally biased region" description="Polar residues" evidence="1">
    <location>
        <begin position="417"/>
        <end position="429"/>
    </location>
</feature>
<dbReference type="GO" id="GO:0005829">
    <property type="term" value="C:cytosol"/>
    <property type="evidence" value="ECO:0007669"/>
    <property type="project" value="TreeGrafter"/>
</dbReference>
<evidence type="ECO:0000313" key="4">
    <source>
        <dbReference type="Proteomes" id="UP000269998"/>
    </source>
</evidence>
<dbReference type="AlphaFoldDB" id="A0A447GL76"/>
<accession>A0A447GL76</accession>
<dbReference type="EMBL" id="LR130759">
    <property type="protein sequence ID" value="VDM91256.1"/>
    <property type="molecule type" value="Genomic_DNA"/>
</dbReference>
<dbReference type="GO" id="GO:0009898">
    <property type="term" value="C:cytoplasmic side of plasma membrane"/>
    <property type="evidence" value="ECO:0007669"/>
    <property type="project" value="TreeGrafter"/>
</dbReference>
<feature type="compositionally biased region" description="Basic residues" evidence="1">
    <location>
        <begin position="366"/>
        <end position="375"/>
    </location>
</feature>
<organism evidence="3 4">
    <name type="scientific">Mycobacterium basiliense</name>
    <dbReference type="NCBI Taxonomy" id="2094119"/>
    <lineage>
        <taxon>Bacteria</taxon>
        <taxon>Bacillati</taxon>
        <taxon>Actinomycetota</taxon>
        <taxon>Actinomycetes</taxon>
        <taxon>Mycobacteriales</taxon>
        <taxon>Mycobacteriaceae</taxon>
        <taxon>Mycobacterium</taxon>
    </lineage>
</organism>
<dbReference type="Proteomes" id="UP000269998">
    <property type="component" value="Chromosome"/>
</dbReference>
<name>A0A447GL76_9MYCO</name>
<feature type="region of interest" description="Disordered" evidence="1">
    <location>
        <begin position="1"/>
        <end position="514"/>
    </location>
</feature>
<gene>
    <name evidence="3" type="ORF">MB901379_04875</name>
</gene>
<feature type="compositionally biased region" description="Pro residues" evidence="1">
    <location>
        <begin position="76"/>
        <end position="109"/>
    </location>
</feature>
<feature type="compositionally biased region" description="Low complexity" evidence="1">
    <location>
        <begin position="482"/>
        <end position="492"/>
    </location>
</feature>
<dbReference type="Gene3D" id="3.40.50.300">
    <property type="entry name" value="P-loop containing nucleotide triphosphate hydrolases"/>
    <property type="match status" value="1"/>
</dbReference>
<feature type="compositionally biased region" description="Pro residues" evidence="1">
    <location>
        <begin position="127"/>
        <end position="138"/>
    </location>
</feature>
<dbReference type="OrthoDB" id="3204399at2"/>
<feature type="compositionally biased region" description="Pro residues" evidence="1">
    <location>
        <begin position="254"/>
        <end position="282"/>
    </location>
</feature>
<reference evidence="4" key="1">
    <citation type="submission" date="2018-02" db="EMBL/GenBank/DDBJ databases">
        <authorList>
            <person name="Seth-Smith MB H."/>
            <person name="Seth-Smith H."/>
        </authorList>
    </citation>
    <scope>NUCLEOTIDE SEQUENCE [LARGE SCALE GENOMIC DNA]</scope>
</reference>